<dbReference type="VEuPathDB" id="FungiDB:AB675_1890"/>
<dbReference type="GO" id="GO:0005829">
    <property type="term" value="C:cytosol"/>
    <property type="evidence" value="ECO:0007669"/>
    <property type="project" value="TreeGrafter"/>
</dbReference>
<dbReference type="Pfam" id="PF10294">
    <property type="entry name" value="Methyltransf_16"/>
    <property type="match status" value="1"/>
</dbReference>
<gene>
    <name evidence="1" type="ORF">AB675_1890</name>
</gene>
<dbReference type="RefSeq" id="XP_018002834.1">
    <property type="nucleotide sequence ID" value="XM_018141815.1"/>
</dbReference>
<dbReference type="InterPro" id="IPR019410">
    <property type="entry name" value="Methyltransf_16"/>
</dbReference>
<evidence type="ECO:0000313" key="2">
    <source>
        <dbReference type="Proteomes" id="UP000038010"/>
    </source>
</evidence>
<dbReference type="PANTHER" id="PTHR14614:SF156">
    <property type="entry name" value="PROTEIN-LYSINE N-METHYLTRANSFERASE EFM2"/>
    <property type="match status" value="1"/>
</dbReference>
<dbReference type="Gene3D" id="3.40.50.150">
    <property type="entry name" value="Vaccinia Virus protein VP39"/>
    <property type="match status" value="1"/>
</dbReference>
<keyword evidence="2" id="KW-1185">Reference proteome</keyword>
<proteinExistence type="predicted"/>
<evidence type="ECO:0000313" key="1">
    <source>
        <dbReference type="EMBL" id="KPI42871.1"/>
    </source>
</evidence>
<dbReference type="OrthoDB" id="433955at2759"/>
<dbReference type="STRING" id="1664694.A0A0N0NPK9"/>
<protein>
    <submittedName>
        <fullName evidence="1">Protein-lysine N-methyltransferase rrg1</fullName>
    </submittedName>
</protein>
<organism evidence="1 2">
    <name type="scientific">Cyphellophora attinorum</name>
    <dbReference type="NCBI Taxonomy" id="1664694"/>
    <lineage>
        <taxon>Eukaryota</taxon>
        <taxon>Fungi</taxon>
        <taxon>Dikarya</taxon>
        <taxon>Ascomycota</taxon>
        <taxon>Pezizomycotina</taxon>
        <taxon>Eurotiomycetes</taxon>
        <taxon>Chaetothyriomycetidae</taxon>
        <taxon>Chaetothyriales</taxon>
        <taxon>Cyphellophoraceae</taxon>
        <taxon>Cyphellophora</taxon>
    </lineage>
</organism>
<dbReference type="PANTHER" id="PTHR14614">
    <property type="entry name" value="HEPATOCELLULAR CARCINOMA-ASSOCIATED ANTIGEN"/>
    <property type="match status" value="1"/>
</dbReference>
<keyword evidence="1" id="KW-0489">Methyltransferase</keyword>
<dbReference type="Proteomes" id="UP000038010">
    <property type="component" value="Unassembled WGS sequence"/>
</dbReference>
<keyword evidence="1" id="KW-0808">Transferase</keyword>
<dbReference type="SUPFAM" id="SSF53335">
    <property type="entry name" value="S-adenosyl-L-methionine-dependent methyltransferases"/>
    <property type="match status" value="1"/>
</dbReference>
<dbReference type="AlphaFoldDB" id="A0A0N0NPK9"/>
<dbReference type="GeneID" id="28733695"/>
<dbReference type="InterPro" id="IPR029063">
    <property type="entry name" value="SAM-dependent_MTases_sf"/>
</dbReference>
<dbReference type="GO" id="GO:0032259">
    <property type="term" value="P:methylation"/>
    <property type="evidence" value="ECO:0007669"/>
    <property type="project" value="UniProtKB-KW"/>
</dbReference>
<dbReference type="GO" id="GO:0008757">
    <property type="term" value="F:S-adenosylmethionine-dependent methyltransferase activity"/>
    <property type="evidence" value="ECO:0007669"/>
    <property type="project" value="UniProtKB-ARBA"/>
</dbReference>
<accession>A0A0N0NPK9</accession>
<dbReference type="EMBL" id="LFJN01000006">
    <property type="protein sequence ID" value="KPI42871.1"/>
    <property type="molecule type" value="Genomic_DNA"/>
</dbReference>
<reference evidence="1 2" key="1">
    <citation type="submission" date="2015-06" db="EMBL/GenBank/DDBJ databases">
        <title>Draft genome of the ant-associated black yeast Phialophora attae CBS 131958.</title>
        <authorList>
            <person name="Moreno L.F."/>
            <person name="Stielow B.J."/>
            <person name="de Hoog S."/>
            <person name="Vicente V.A."/>
            <person name="Weiss V.A."/>
            <person name="de Vries M."/>
            <person name="Cruz L.M."/>
            <person name="Souza E.M."/>
        </authorList>
    </citation>
    <scope>NUCLEOTIDE SEQUENCE [LARGE SCALE GENOMIC DNA]</scope>
    <source>
        <strain evidence="1 2">CBS 131958</strain>
    </source>
</reference>
<sequence length="248" mass="27613">MEDWKRPINDYDVILDTHGHKVSININVPKLAAENLHFQTWGSARVLAGQLHTIPLDKDTFRDGKVGVNILELGAGTGLAGLAAAALWQTETILTDLAPFVPGLARNIEVNQQALSERGAKVLSGALDWNAPAELPLFSDDPAKPDRILSSDTDKASVIIAADTLYSEEHPRMLASAIFAWLKRSPEARVIVCYPLRVAYLDIIRDLWQVLEEGGLEALIEGKEEIKDEVWDDERLHEWCVFRWKEGS</sequence>
<name>A0A0N0NPK9_9EURO</name>
<comment type="caution">
    <text evidence="1">The sequence shown here is derived from an EMBL/GenBank/DDBJ whole genome shotgun (WGS) entry which is preliminary data.</text>
</comment>